<evidence type="ECO:0000313" key="2">
    <source>
        <dbReference type="EMBL" id="PSL08183.1"/>
    </source>
</evidence>
<dbReference type="RefSeq" id="WP_106535268.1">
    <property type="nucleotide sequence ID" value="NZ_ML142897.1"/>
</dbReference>
<reference evidence="2 3" key="1">
    <citation type="submission" date="2018-03" db="EMBL/GenBank/DDBJ databases">
        <title>Genomic Encyclopedia of Archaeal and Bacterial Type Strains, Phase II (KMG-II): from individual species to whole genera.</title>
        <authorList>
            <person name="Goeker M."/>
        </authorList>
    </citation>
    <scope>NUCLEOTIDE SEQUENCE [LARGE SCALE GENOMIC DNA]</scope>
    <source>
        <strain evidence="2 3">DSM 45211</strain>
    </source>
</reference>
<evidence type="ECO:0000256" key="1">
    <source>
        <dbReference type="SAM" id="MobiDB-lite"/>
    </source>
</evidence>
<organism evidence="2 3">
    <name type="scientific">Haloactinopolyspora alba</name>
    <dbReference type="NCBI Taxonomy" id="648780"/>
    <lineage>
        <taxon>Bacteria</taxon>
        <taxon>Bacillati</taxon>
        <taxon>Actinomycetota</taxon>
        <taxon>Actinomycetes</taxon>
        <taxon>Jiangellales</taxon>
        <taxon>Jiangellaceae</taxon>
        <taxon>Haloactinopolyspora</taxon>
    </lineage>
</organism>
<dbReference type="AlphaFoldDB" id="A0A2P8EFF1"/>
<sequence length="267" mass="29201">MSNDHSVATGVIWGYPSWRDECHLRDLIRTGKFAWQRALGEVDNLTAAAHHVALACAHFAAVDGTRMFAGEKRIATMCRRSVRHVRTQLRRLVAAGYLKRLTHGGGRPRRGQQRRYGARYELTLPAHLARDESRAQQPRTSRRGEDVSPDPAPAVGDVNDPAAVAAGLIDKLRDTLQRPGLTVDEGTEIAKSILDAAAARVKRPSAYVLTSVQRDPQRWRPTPTPGDPCGIHPLQQAARCPDCRAAPPASPETISRARAAARNPDAT</sequence>
<feature type="region of interest" description="Disordered" evidence="1">
    <location>
        <begin position="241"/>
        <end position="267"/>
    </location>
</feature>
<feature type="region of interest" description="Disordered" evidence="1">
    <location>
        <begin position="127"/>
        <end position="159"/>
    </location>
</feature>
<proteinExistence type="predicted"/>
<dbReference type="Proteomes" id="UP000243528">
    <property type="component" value="Unassembled WGS sequence"/>
</dbReference>
<evidence type="ECO:0008006" key="4">
    <source>
        <dbReference type="Google" id="ProtNLM"/>
    </source>
</evidence>
<evidence type="ECO:0000313" key="3">
    <source>
        <dbReference type="Proteomes" id="UP000243528"/>
    </source>
</evidence>
<name>A0A2P8EFF1_9ACTN</name>
<gene>
    <name evidence="2" type="ORF">CLV30_101150</name>
</gene>
<dbReference type="EMBL" id="PYGE01000001">
    <property type="protein sequence ID" value="PSL08183.1"/>
    <property type="molecule type" value="Genomic_DNA"/>
</dbReference>
<accession>A0A2P8EFF1</accession>
<keyword evidence="3" id="KW-1185">Reference proteome</keyword>
<comment type="caution">
    <text evidence="2">The sequence shown here is derived from an EMBL/GenBank/DDBJ whole genome shotgun (WGS) entry which is preliminary data.</text>
</comment>
<protein>
    <recommendedName>
        <fullName evidence="4">Helix-turn-helix protein</fullName>
    </recommendedName>
</protein>